<dbReference type="OrthoDB" id="144109at2"/>
<reference evidence="3" key="1">
    <citation type="submission" date="2018-12" db="EMBL/GenBank/DDBJ databases">
        <title>Tengunoibacter tsumagoiensis gen. nov., sp. nov., Dictyobacter kobayashii sp. nov., D. alpinus sp. nov., and D. joshuensis sp. nov. and description of Dictyobacteraceae fam. nov. within the order Ktedonobacterales isolated from Tengu-no-mugimeshi.</title>
        <authorList>
            <person name="Wang C.M."/>
            <person name="Zheng Y."/>
            <person name="Sakai Y."/>
            <person name="Toyoda A."/>
            <person name="Minakuchi Y."/>
            <person name="Abe K."/>
            <person name="Yokota A."/>
            <person name="Yabe S."/>
        </authorList>
    </citation>
    <scope>NUCLEOTIDE SEQUENCE [LARGE SCALE GENOMIC DNA]</scope>
    <source>
        <strain evidence="3">Uno3</strain>
    </source>
</reference>
<evidence type="ECO:0000259" key="1">
    <source>
        <dbReference type="Pfam" id="PF01636"/>
    </source>
</evidence>
<dbReference type="AlphaFoldDB" id="A0A402A1D4"/>
<dbReference type="Proteomes" id="UP000287352">
    <property type="component" value="Unassembled WGS sequence"/>
</dbReference>
<accession>A0A402A1D4</accession>
<keyword evidence="3" id="KW-1185">Reference proteome</keyword>
<organism evidence="2 3">
    <name type="scientific">Tengunoibacter tsumagoiensis</name>
    <dbReference type="NCBI Taxonomy" id="2014871"/>
    <lineage>
        <taxon>Bacteria</taxon>
        <taxon>Bacillati</taxon>
        <taxon>Chloroflexota</taxon>
        <taxon>Ktedonobacteria</taxon>
        <taxon>Ktedonobacterales</taxon>
        <taxon>Dictyobacteraceae</taxon>
        <taxon>Tengunoibacter</taxon>
    </lineage>
</organism>
<dbReference type="EMBL" id="BIFR01000001">
    <property type="protein sequence ID" value="GCE12957.1"/>
    <property type="molecule type" value="Genomic_DNA"/>
</dbReference>
<dbReference type="InterPro" id="IPR002575">
    <property type="entry name" value="Aminoglycoside_PTrfase"/>
</dbReference>
<sequence>MTIKAVISALGMRRQIQHQAEQVLTHHTGGPVSLRLSSFIRTPSVCRLRVRTSPVELGESLIMKGIRYFEDRTGVETRYPAPQWMFFNDWAGLQFLQKEASDPLIVPRLYASCHQPALLLMQDLKPYAHLGTFLQGRDAQQATETLKLWGAALGRLHASTIGKQMAFNTLREALAPRTASWSWVPPWQRASDIYDQLISSIPAHVFKQGFESFQWMLWTLRQTCKTLALPCTMQIETELAEVIQALSSPGPFLAYTHGDPCSENCLLDDQGLKFVDFENGAYRHALFDAVYPRMGFPTCWNGQQVPQAVVEQTEQHYRTTLTAGCPEAADDQLFAQALVHACTYWTLLSCQFDALNRLTIHDPSFCPSDRQTTMQQHILFRFERLAQITAETGYLECLGDLFQTMSTILQKRWPVQTHQLPFYPAFKNFDFACI</sequence>
<name>A0A402A1D4_9CHLR</name>
<evidence type="ECO:0000313" key="3">
    <source>
        <dbReference type="Proteomes" id="UP000287352"/>
    </source>
</evidence>
<feature type="domain" description="Aminoglycoside phosphotransferase" evidence="1">
    <location>
        <begin position="95"/>
        <end position="291"/>
    </location>
</feature>
<gene>
    <name evidence="2" type="ORF">KTT_28160</name>
</gene>
<dbReference type="SUPFAM" id="SSF56112">
    <property type="entry name" value="Protein kinase-like (PK-like)"/>
    <property type="match status" value="1"/>
</dbReference>
<dbReference type="Gene3D" id="3.90.1200.10">
    <property type="match status" value="1"/>
</dbReference>
<evidence type="ECO:0000313" key="2">
    <source>
        <dbReference type="EMBL" id="GCE12957.1"/>
    </source>
</evidence>
<proteinExistence type="predicted"/>
<comment type="caution">
    <text evidence="2">The sequence shown here is derived from an EMBL/GenBank/DDBJ whole genome shotgun (WGS) entry which is preliminary data.</text>
</comment>
<dbReference type="Pfam" id="PF01636">
    <property type="entry name" value="APH"/>
    <property type="match status" value="1"/>
</dbReference>
<dbReference type="InterPro" id="IPR011009">
    <property type="entry name" value="Kinase-like_dom_sf"/>
</dbReference>
<protein>
    <recommendedName>
        <fullName evidence="1">Aminoglycoside phosphotransferase domain-containing protein</fullName>
    </recommendedName>
</protein>